<evidence type="ECO:0000313" key="2">
    <source>
        <dbReference type="EMBL" id="GAS98861.1"/>
    </source>
</evidence>
<gene>
    <name evidence="2" type="ORF">RMCC_5826</name>
</gene>
<organism evidence="2 3">
    <name type="scientific">Mycolicibacterium canariasense</name>
    <name type="common">Mycobacterium canariasense</name>
    <dbReference type="NCBI Taxonomy" id="228230"/>
    <lineage>
        <taxon>Bacteria</taxon>
        <taxon>Bacillati</taxon>
        <taxon>Actinomycetota</taxon>
        <taxon>Actinomycetes</taxon>
        <taxon>Mycobacteriales</taxon>
        <taxon>Mycobacteriaceae</taxon>
        <taxon>Mycolicibacterium</taxon>
    </lineage>
</organism>
<reference evidence="3" key="2">
    <citation type="submission" date="2016-02" db="EMBL/GenBank/DDBJ databases">
        <title>Draft genome sequence of five rapidly growing Mycobacterium species.</title>
        <authorList>
            <person name="Katahira K."/>
            <person name="Gotou Y."/>
            <person name="Iida K."/>
            <person name="Ogura Y."/>
            <person name="Hayashi T."/>
        </authorList>
    </citation>
    <scope>NUCLEOTIDE SEQUENCE [LARGE SCALE GENOMIC DNA]</scope>
    <source>
        <strain evidence="3">JCM15298</strain>
    </source>
</reference>
<reference evidence="3" key="1">
    <citation type="journal article" date="2016" name="Genome Announc.">
        <title>Draft Genome Sequences of Five Rapidly Growing Mycobacterium Species, M. thermoresistibile, M. fortuitum subsp. acetamidolyticum, M. canariasense, M. brisbanense, and M. novocastrense.</title>
        <authorList>
            <person name="Katahira K."/>
            <person name="Ogura Y."/>
            <person name="Gotoh Y."/>
            <person name="Hayashi T."/>
        </authorList>
    </citation>
    <scope>NUCLEOTIDE SEQUENCE [LARGE SCALE GENOMIC DNA]</scope>
    <source>
        <strain evidence="3">JCM15298</strain>
    </source>
</reference>
<proteinExistence type="predicted"/>
<protein>
    <submittedName>
        <fullName evidence="2">Uncharacterized protein</fullName>
    </submittedName>
</protein>
<evidence type="ECO:0000256" key="1">
    <source>
        <dbReference type="SAM" id="Phobius"/>
    </source>
</evidence>
<comment type="caution">
    <text evidence="2">The sequence shown here is derived from an EMBL/GenBank/DDBJ whole genome shotgun (WGS) entry which is preliminary data.</text>
</comment>
<accession>A0A100WIL3</accession>
<dbReference type="STRING" id="228230.RMCC_5826"/>
<keyword evidence="1" id="KW-1133">Transmembrane helix</keyword>
<dbReference type="Proteomes" id="UP000069443">
    <property type="component" value="Unassembled WGS sequence"/>
</dbReference>
<dbReference type="EMBL" id="BCSY01000111">
    <property type="protein sequence ID" value="GAS98861.1"/>
    <property type="molecule type" value="Genomic_DNA"/>
</dbReference>
<dbReference type="AlphaFoldDB" id="A0A100WIL3"/>
<feature type="transmembrane region" description="Helical" evidence="1">
    <location>
        <begin position="21"/>
        <end position="42"/>
    </location>
</feature>
<keyword evidence="1" id="KW-0472">Membrane</keyword>
<evidence type="ECO:0000313" key="3">
    <source>
        <dbReference type="Proteomes" id="UP000069443"/>
    </source>
</evidence>
<sequence>MGAAAGAGDRQGGRGAAMRNLHFVVGLVFLLVCIPVNAYNGIVGNVPAWLAVLAVVLNVVGATVIARAYRRSK</sequence>
<name>A0A100WIL3_MYCCR</name>
<keyword evidence="3" id="KW-1185">Reference proteome</keyword>
<keyword evidence="1" id="KW-0812">Transmembrane</keyword>
<feature type="transmembrane region" description="Helical" evidence="1">
    <location>
        <begin position="48"/>
        <end position="69"/>
    </location>
</feature>